<feature type="coiled-coil region" evidence="1">
    <location>
        <begin position="63"/>
        <end position="108"/>
    </location>
</feature>
<sequence>MNGDIFSSDSDQEEYFMSFESNKREQDFKKLRLREKFILDEERFTEIYHSKTILMFLGYVYALKINEDKINRLIIEYEEQEELEEKIKNILKEKIKDENKIIEILRKTENVS</sequence>
<dbReference type="AlphaFoldDB" id="S7XPY5"/>
<protein>
    <submittedName>
        <fullName evidence="2">Uncharacterized protein</fullName>
    </submittedName>
</protein>
<dbReference type="VEuPathDB" id="MicrosporidiaDB:SLOPH_554"/>
<comment type="caution">
    <text evidence="2">The sequence shown here is derived from an EMBL/GenBank/DDBJ whole genome shotgun (WGS) entry which is preliminary data.</text>
</comment>
<dbReference type="InParanoid" id="S7XPY5"/>
<dbReference type="HOGENOM" id="CLU_2147485_0_0_1"/>
<evidence type="ECO:0000256" key="1">
    <source>
        <dbReference type="SAM" id="Coils"/>
    </source>
</evidence>
<keyword evidence="1" id="KW-0175">Coiled coil</keyword>
<proteinExistence type="predicted"/>
<dbReference type="EMBL" id="ATCN01001089">
    <property type="protein sequence ID" value="EPR78023.1"/>
    <property type="molecule type" value="Genomic_DNA"/>
</dbReference>
<dbReference type="Proteomes" id="UP000014978">
    <property type="component" value="Unassembled WGS sequence"/>
</dbReference>
<evidence type="ECO:0000313" key="2">
    <source>
        <dbReference type="EMBL" id="EPR78023.1"/>
    </source>
</evidence>
<reference evidence="3" key="1">
    <citation type="journal article" date="2013" name="PLoS Genet.">
        <title>The genome of Spraguea lophii and the basis of host-microsporidian interactions.</title>
        <authorList>
            <person name="Campbell S.E."/>
            <person name="Williams T.A."/>
            <person name="Yousuf A."/>
            <person name="Soanes D.M."/>
            <person name="Paszkiewicz K.H."/>
            <person name="Williams B.A.P."/>
        </authorList>
    </citation>
    <scope>NUCLEOTIDE SEQUENCE [LARGE SCALE GENOMIC DNA]</scope>
    <source>
        <strain evidence="3">42_110</strain>
    </source>
</reference>
<keyword evidence="3" id="KW-1185">Reference proteome</keyword>
<gene>
    <name evidence="2" type="ORF">SLOPH_554</name>
</gene>
<evidence type="ECO:0000313" key="3">
    <source>
        <dbReference type="Proteomes" id="UP000014978"/>
    </source>
</evidence>
<accession>S7XPY5</accession>
<organism evidence="2 3">
    <name type="scientific">Spraguea lophii (strain 42_110)</name>
    <name type="common">Microsporidian parasite</name>
    <dbReference type="NCBI Taxonomy" id="1358809"/>
    <lineage>
        <taxon>Eukaryota</taxon>
        <taxon>Fungi</taxon>
        <taxon>Fungi incertae sedis</taxon>
        <taxon>Microsporidia</taxon>
        <taxon>Spragueidae</taxon>
        <taxon>Spraguea</taxon>
    </lineage>
</organism>
<name>S7XPY5_SPRLO</name>